<sequence>MTGHDLDQLLRGLSADAEHGATPLDPVRVRRLGARRRHRRHAATAAAAAVVVALAGGGLLTQLPGRDDTAPPPVASAVPSRPAASPAPDAPSTVPPTPARTVGTATLLRAADVPTRGGPALEIAPTGTGRVPDELSACIPDGLAPLRASGQAARDFRHPGQEQPAVQTLALQFADPGAAQRAERVVRGWVDDCAATLEDHGNTLLDAPGDPVRVEVTTPAGTSGEFAVVPVYTQQGGESSQEGFFESLGVTRVDDRLMLTVEVVVGMDDNVSLQPGGDPAGGQPEHPQFGLVRAAAERLAG</sequence>
<keyword evidence="2" id="KW-0472">Membrane</keyword>
<organism evidence="3 4">
    <name type="scientific">Friedmanniella luteola</name>
    <dbReference type="NCBI Taxonomy" id="546871"/>
    <lineage>
        <taxon>Bacteria</taxon>
        <taxon>Bacillati</taxon>
        <taxon>Actinomycetota</taxon>
        <taxon>Actinomycetes</taxon>
        <taxon>Propionibacteriales</taxon>
        <taxon>Nocardioidaceae</taxon>
        <taxon>Friedmanniella</taxon>
    </lineage>
</organism>
<evidence type="ECO:0000313" key="3">
    <source>
        <dbReference type="EMBL" id="SDS20837.1"/>
    </source>
</evidence>
<dbReference type="Proteomes" id="UP000199092">
    <property type="component" value="Chromosome I"/>
</dbReference>
<keyword evidence="2" id="KW-1133">Transmembrane helix</keyword>
<gene>
    <name evidence="3" type="ORF">SAMN04488543_1281</name>
</gene>
<dbReference type="EMBL" id="LT629749">
    <property type="protein sequence ID" value="SDS20837.1"/>
    <property type="molecule type" value="Genomic_DNA"/>
</dbReference>
<keyword evidence="2" id="KW-0812">Transmembrane</keyword>
<evidence type="ECO:0008006" key="5">
    <source>
        <dbReference type="Google" id="ProtNLM"/>
    </source>
</evidence>
<evidence type="ECO:0000256" key="2">
    <source>
        <dbReference type="SAM" id="Phobius"/>
    </source>
</evidence>
<proteinExistence type="predicted"/>
<feature type="transmembrane region" description="Helical" evidence="2">
    <location>
        <begin position="41"/>
        <end position="60"/>
    </location>
</feature>
<dbReference type="AlphaFoldDB" id="A0A1H1QC38"/>
<name>A0A1H1QC38_9ACTN</name>
<evidence type="ECO:0000256" key="1">
    <source>
        <dbReference type="SAM" id="MobiDB-lite"/>
    </source>
</evidence>
<keyword evidence="4" id="KW-1185">Reference proteome</keyword>
<accession>A0A1H1QC38</accession>
<evidence type="ECO:0000313" key="4">
    <source>
        <dbReference type="Proteomes" id="UP000199092"/>
    </source>
</evidence>
<feature type="compositionally biased region" description="Low complexity" evidence="1">
    <location>
        <begin position="75"/>
        <end position="92"/>
    </location>
</feature>
<protein>
    <recommendedName>
        <fullName evidence="5">PknH-like extracellular domain-containing protein</fullName>
    </recommendedName>
</protein>
<feature type="region of interest" description="Disordered" evidence="1">
    <location>
        <begin position="63"/>
        <end position="100"/>
    </location>
</feature>
<reference evidence="3 4" key="1">
    <citation type="submission" date="2016-10" db="EMBL/GenBank/DDBJ databases">
        <authorList>
            <person name="de Groot N.N."/>
        </authorList>
    </citation>
    <scope>NUCLEOTIDE SEQUENCE [LARGE SCALE GENOMIC DNA]</scope>
    <source>
        <strain evidence="3 4">DSM 21741</strain>
    </source>
</reference>
<dbReference type="RefSeq" id="WP_091411233.1">
    <property type="nucleotide sequence ID" value="NZ_LT629749.1"/>
</dbReference>